<name>A0A8J5RSS1_ZIZPA</name>
<dbReference type="InterPro" id="IPR017441">
    <property type="entry name" value="Protein_kinase_ATP_BS"/>
</dbReference>
<evidence type="ECO:0000256" key="17">
    <source>
        <dbReference type="ARBA" id="ARBA00023180"/>
    </source>
</evidence>
<dbReference type="GO" id="GO:0005886">
    <property type="term" value="C:plasma membrane"/>
    <property type="evidence" value="ECO:0007669"/>
    <property type="project" value="UniProtKB-SubCell"/>
</dbReference>
<gene>
    <name evidence="24" type="ORF">GUJ93_ZPchr0001g31997</name>
</gene>
<keyword evidence="16" id="KW-0675">Receptor</keyword>
<comment type="catalytic activity">
    <reaction evidence="18">
        <text>L-threonyl-[protein] + ATP = O-phospho-L-threonyl-[protein] + ADP + H(+)</text>
        <dbReference type="Rhea" id="RHEA:46608"/>
        <dbReference type="Rhea" id="RHEA-COMP:11060"/>
        <dbReference type="Rhea" id="RHEA-COMP:11605"/>
        <dbReference type="ChEBI" id="CHEBI:15378"/>
        <dbReference type="ChEBI" id="CHEBI:30013"/>
        <dbReference type="ChEBI" id="CHEBI:30616"/>
        <dbReference type="ChEBI" id="CHEBI:61977"/>
        <dbReference type="ChEBI" id="CHEBI:456216"/>
        <dbReference type="EC" id="2.7.11.1"/>
    </reaction>
</comment>
<evidence type="ECO:0000256" key="4">
    <source>
        <dbReference type="ARBA" id="ARBA00022475"/>
    </source>
</evidence>
<dbReference type="InterPro" id="IPR013210">
    <property type="entry name" value="LRR_N_plant-typ"/>
</dbReference>
<keyword evidence="15 22" id="KW-0472">Membrane</keyword>
<dbReference type="PANTHER" id="PTHR27000:SF709">
    <property type="entry name" value="OS01G0742400 PROTEIN"/>
    <property type="match status" value="1"/>
</dbReference>
<evidence type="ECO:0000256" key="13">
    <source>
        <dbReference type="ARBA" id="ARBA00022840"/>
    </source>
</evidence>
<dbReference type="SMART" id="SM00369">
    <property type="entry name" value="LRR_TYP"/>
    <property type="match status" value="8"/>
</dbReference>
<accession>A0A8J5RSS1</accession>
<keyword evidence="10" id="KW-0677">Repeat</keyword>
<evidence type="ECO:0000256" key="20">
    <source>
        <dbReference type="PROSITE-ProRule" id="PRU10141"/>
    </source>
</evidence>
<evidence type="ECO:0000256" key="22">
    <source>
        <dbReference type="SAM" id="Phobius"/>
    </source>
</evidence>
<dbReference type="Pfam" id="PF08263">
    <property type="entry name" value="LRRNT_2"/>
    <property type="match status" value="1"/>
</dbReference>
<reference evidence="24" key="1">
    <citation type="journal article" date="2021" name="bioRxiv">
        <title>Whole Genome Assembly and Annotation of Northern Wild Rice, Zizania palustris L., Supports a Whole Genome Duplication in the Zizania Genus.</title>
        <authorList>
            <person name="Haas M."/>
            <person name="Kono T."/>
            <person name="Macchietto M."/>
            <person name="Millas R."/>
            <person name="McGilp L."/>
            <person name="Shao M."/>
            <person name="Duquette J."/>
            <person name="Hirsch C.N."/>
            <person name="Kimball J."/>
        </authorList>
    </citation>
    <scope>NUCLEOTIDE SEQUENCE</scope>
    <source>
        <tissue evidence="24">Fresh leaf tissue</tissue>
    </source>
</reference>
<comment type="catalytic activity">
    <reaction evidence="19">
        <text>L-seryl-[protein] + ATP = O-phospho-L-seryl-[protein] + ADP + H(+)</text>
        <dbReference type="Rhea" id="RHEA:17989"/>
        <dbReference type="Rhea" id="RHEA-COMP:9863"/>
        <dbReference type="Rhea" id="RHEA-COMP:11604"/>
        <dbReference type="ChEBI" id="CHEBI:15378"/>
        <dbReference type="ChEBI" id="CHEBI:29999"/>
        <dbReference type="ChEBI" id="CHEBI:30616"/>
        <dbReference type="ChEBI" id="CHEBI:83421"/>
        <dbReference type="ChEBI" id="CHEBI:456216"/>
        <dbReference type="EC" id="2.7.11.1"/>
    </reaction>
</comment>
<keyword evidence="12" id="KW-0418">Kinase</keyword>
<dbReference type="GO" id="GO:0004674">
    <property type="term" value="F:protein serine/threonine kinase activity"/>
    <property type="evidence" value="ECO:0007669"/>
    <property type="project" value="UniProtKB-KW"/>
</dbReference>
<keyword evidence="14 22" id="KW-1133">Transmembrane helix</keyword>
<comment type="subcellular location">
    <subcellularLocation>
        <location evidence="1">Cell membrane</location>
        <topology evidence="1">Single-pass membrane protein</topology>
    </subcellularLocation>
</comment>
<evidence type="ECO:0000256" key="5">
    <source>
        <dbReference type="ARBA" id="ARBA00022527"/>
    </source>
</evidence>
<evidence type="ECO:0000256" key="2">
    <source>
        <dbReference type="ARBA" id="ARBA00008684"/>
    </source>
</evidence>
<dbReference type="InterPro" id="IPR003591">
    <property type="entry name" value="Leu-rich_rpt_typical-subtyp"/>
</dbReference>
<dbReference type="PROSITE" id="PS00108">
    <property type="entry name" value="PROTEIN_KINASE_ST"/>
    <property type="match status" value="1"/>
</dbReference>
<feature type="compositionally biased region" description="Acidic residues" evidence="21">
    <location>
        <begin position="1070"/>
        <end position="1079"/>
    </location>
</feature>
<dbReference type="FunFam" id="3.80.10.10:FF:000041">
    <property type="entry name" value="LRR receptor-like serine/threonine-protein kinase ERECTA"/>
    <property type="match status" value="1"/>
</dbReference>
<keyword evidence="25" id="KW-1185">Reference proteome</keyword>
<reference evidence="24" key="2">
    <citation type="submission" date="2021-02" db="EMBL/GenBank/DDBJ databases">
        <authorList>
            <person name="Kimball J.A."/>
            <person name="Haas M.W."/>
            <person name="Macchietto M."/>
            <person name="Kono T."/>
            <person name="Duquette J."/>
            <person name="Shao M."/>
        </authorList>
    </citation>
    <scope>NUCLEOTIDE SEQUENCE</scope>
    <source>
        <tissue evidence="24">Fresh leaf tissue</tissue>
    </source>
</reference>
<evidence type="ECO:0000256" key="3">
    <source>
        <dbReference type="ARBA" id="ARBA00012513"/>
    </source>
</evidence>
<keyword evidence="5" id="KW-0723">Serine/threonine-protein kinase</keyword>
<dbReference type="Pfam" id="PF07714">
    <property type="entry name" value="PK_Tyr_Ser-Thr"/>
    <property type="match status" value="1"/>
</dbReference>
<sequence>METISPTPHRNMARAPRRACHLHLHLHLVVVVPLLLVVLPCHLLQRASAQPAAAGADEARVLLQIKSAWGNPAALAAWNDTGAGAAAGAHCAWAHVACDGAGRVANLSLARTSIAGPVPDAIGNLSSLTLLDISRNSITGGFPTSVYRCASLQYLDLSYNSLAGELPADIGRRLGKNLTTLTLSYNKFEGAIPISLSQLRNLEMLALDNNHFTGTIPTELGDLTSLTSLWLANNTFQAGGLPASFKNLTKMTSLWVAQSNLVGDLPTYVADMLDLKILDLSQNALTGTIPPGIWSLKKLQTLTIWANNLTGDIVVNGAFGALNLVTIDLTSNHKLTGPIPEAFGQLTQLQTLNLYYNNFTGEIPESISRLPSLNSIRLFSNRFTGVLPPELGKNSPHLVDIEIDGNEITGPIPEGLCDNGKLNTFTASKNRLSGSIPARLAGCASLQTLRLANNQLSGEVPEELWTLKMLQYVTIENNQLAGILPTTMSGNLSILSLENNQFSGSIPAKAANLTTFTAGNNNFSGEIPSSLGNGMLSLEKLNLSGNQLSGGIPKSIAKISGLNQLDLSRNQLSGEIPAELGVIPALNILDLSSNRLSGDIPASLAQPNLNPLNLSSNQLGGQVPAVLATAVYDRSFLDNPALCTSGLGSTYLAGVRSCSAGSPAGASSRGVSPALRTGLIVAGSALLLIGVALVFFVVRDVKKRKRVAQDNDWKITPFQSDLGFSEAAILRGLTEENLVGRGGSGSVYRVTYTNRYTGGNGTVAVKKIRMSSGKVDEKLEREFQSEASILGNVRHINIVRLLCCVSGPEAKQLLVYDYMDNGSLDGLLHGRALHAEHPVARARSARHPPALDWPTRLRVAVGAAQGLCYMHHECTPPIVHRDVKTSNILLDSEFRPKVADFGLARMLTQAGTPDTMSAVAGSFGYMAPECGYTRKVNEKVDVYSFGVVLLELTTGKTANDGGVHGCLADWARHHYQSGGSIPDVTDHRIRYAGYSGEIEVVFRLGVMCTSASPSSRPTMKDVLQILLKCAEQTHEKCKADSGQEYEAAPLLLPQLGSRRKQLSNDKGSDGSDDNFDSIV</sequence>
<evidence type="ECO:0000313" key="24">
    <source>
        <dbReference type="EMBL" id="KAG8055482.1"/>
    </source>
</evidence>
<keyword evidence="13 20" id="KW-0067">ATP-binding</keyword>
<comment type="caution">
    <text evidence="24">The sequence shown here is derived from an EMBL/GenBank/DDBJ whole genome shotgun (WGS) entry which is preliminary data.</text>
</comment>
<keyword evidence="4" id="KW-1003">Cell membrane</keyword>
<feature type="domain" description="Protein kinase" evidence="23">
    <location>
        <begin position="733"/>
        <end position="1027"/>
    </location>
</feature>
<evidence type="ECO:0000313" key="25">
    <source>
        <dbReference type="Proteomes" id="UP000729402"/>
    </source>
</evidence>
<proteinExistence type="inferred from homology"/>
<dbReference type="InterPro" id="IPR008271">
    <property type="entry name" value="Ser/Thr_kinase_AS"/>
</dbReference>
<feature type="binding site" evidence="20">
    <location>
        <position position="767"/>
    </location>
    <ligand>
        <name>ATP</name>
        <dbReference type="ChEBI" id="CHEBI:30616"/>
    </ligand>
</feature>
<dbReference type="GO" id="GO:0009791">
    <property type="term" value="P:post-embryonic development"/>
    <property type="evidence" value="ECO:0007669"/>
    <property type="project" value="UniProtKB-ARBA"/>
</dbReference>
<comment type="similarity">
    <text evidence="2">Belongs to the protein kinase superfamily. Ser/Thr protein kinase family.</text>
</comment>
<dbReference type="Pfam" id="PF00560">
    <property type="entry name" value="LRR_1"/>
    <property type="match status" value="6"/>
</dbReference>
<keyword evidence="8 22" id="KW-0812">Transmembrane</keyword>
<keyword evidence="11 20" id="KW-0547">Nucleotide-binding</keyword>
<evidence type="ECO:0000256" key="7">
    <source>
        <dbReference type="ARBA" id="ARBA00022679"/>
    </source>
</evidence>
<dbReference type="InterPro" id="IPR000719">
    <property type="entry name" value="Prot_kinase_dom"/>
</dbReference>
<evidence type="ECO:0000256" key="8">
    <source>
        <dbReference type="ARBA" id="ARBA00022692"/>
    </source>
</evidence>
<dbReference type="FunFam" id="3.80.10.10:FF:000669">
    <property type="entry name" value="Putative leucine-rich repeat receptor-like protein kinase family protein"/>
    <property type="match status" value="1"/>
</dbReference>
<evidence type="ECO:0000256" key="9">
    <source>
        <dbReference type="ARBA" id="ARBA00022729"/>
    </source>
</evidence>
<keyword evidence="6" id="KW-0433">Leucine-rich repeat</keyword>
<dbReference type="PROSITE" id="PS00107">
    <property type="entry name" value="PROTEIN_KINASE_ATP"/>
    <property type="match status" value="1"/>
</dbReference>
<evidence type="ECO:0000256" key="6">
    <source>
        <dbReference type="ARBA" id="ARBA00022614"/>
    </source>
</evidence>
<evidence type="ECO:0000256" key="18">
    <source>
        <dbReference type="ARBA" id="ARBA00047899"/>
    </source>
</evidence>
<dbReference type="GO" id="GO:0005524">
    <property type="term" value="F:ATP binding"/>
    <property type="evidence" value="ECO:0007669"/>
    <property type="project" value="UniProtKB-UniRule"/>
</dbReference>
<dbReference type="AlphaFoldDB" id="A0A8J5RSS1"/>
<keyword evidence="9" id="KW-0732">Signal</keyword>
<feature type="region of interest" description="Disordered" evidence="21">
    <location>
        <begin position="1056"/>
        <end position="1079"/>
    </location>
</feature>
<evidence type="ECO:0000256" key="14">
    <source>
        <dbReference type="ARBA" id="ARBA00022989"/>
    </source>
</evidence>
<dbReference type="PANTHER" id="PTHR27000">
    <property type="entry name" value="LEUCINE-RICH REPEAT RECEPTOR-LIKE PROTEIN KINASE FAMILY PROTEIN-RELATED"/>
    <property type="match status" value="1"/>
</dbReference>
<dbReference type="FunFam" id="3.80.10.10:FF:000233">
    <property type="entry name" value="Leucine-rich repeat receptor-like protein kinase TDR"/>
    <property type="match status" value="1"/>
</dbReference>
<dbReference type="CDD" id="cd14066">
    <property type="entry name" value="STKc_IRAK"/>
    <property type="match status" value="1"/>
</dbReference>
<evidence type="ECO:0000256" key="15">
    <source>
        <dbReference type="ARBA" id="ARBA00023136"/>
    </source>
</evidence>
<dbReference type="EC" id="2.7.11.1" evidence="3"/>
<dbReference type="Pfam" id="PF13855">
    <property type="entry name" value="LRR_8"/>
    <property type="match status" value="3"/>
</dbReference>
<dbReference type="InterPro" id="IPR001245">
    <property type="entry name" value="Ser-Thr/Tyr_kinase_cat_dom"/>
</dbReference>
<evidence type="ECO:0000256" key="16">
    <source>
        <dbReference type="ARBA" id="ARBA00023170"/>
    </source>
</evidence>
<dbReference type="PROSITE" id="PS50011">
    <property type="entry name" value="PROTEIN_KINASE_DOM"/>
    <property type="match status" value="1"/>
</dbReference>
<dbReference type="EMBL" id="JAAALK010000288">
    <property type="protein sequence ID" value="KAG8055482.1"/>
    <property type="molecule type" value="Genomic_DNA"/>
</dbReference>
<dbReference type="InterPro" id="IPR001611">
    <property type="entry name" value="Leu-rich_rpt"/>
</dbReference>
<keyword evidence="17" id="KW-0325">Glycoprotein</keyword>
<dbReference type="FunFam" id="1.10.510.10:FF:000714">
    <property type="entry name" value="Kinase family with leucine-rich repeat domain-containing protein"/>
    <property type="match status" value="1"/>
</dbReference>
<evidence type="ECO:0000259" key="23">
    <source>
        <dbReference type="PROSITE" id="PS50011"/>
    </source>
</evidence>
<evidence type="ECO:0000256" key="21">
    <source>
        <dbReference type="SAM" id="MobiDB-lite"/>
    </source>
</evidence>
<evidence type="ECO:0000256" key="19">
    <source>
        <dbReference type="ARBA" id="ARBA00048679"/>
    </source>
</evidence>
<protein>
    <recommendedName>
        <fullName evidence="3">non-specific serine/threonine protein kinase</fullName>
        <ecNumber evidence="3">2.7.11.1</ecNumber>
    </recommendedName>
</protein>
<organism evidence="24 25">
    <name type="scientific">Zizania palustris</name>
    <name type="common">Northern wild rice</name>
    <dbReference type="NCBI Taxonomy" id="103762"/>
    <lineage>
        <taxon>Eukaryota</taxon>
        <taxon>Viridiplantae</taxon>
        <taxon>Streptophyta</taxon>
        <taxon>Embryophyta</taxon>
        <taxon>Tracheophyta</taxon>
        <taxon>Spermatophyta</taxon>
        <taxon>Magnoliopsida</taxon>
        <taxon>Liliopsida</taxon>
        <taxon>Poales</taxon>
        <taxon>Poaceae</taxon>
        <taxon>BOP clade</taxon>
        <taxon>Oryzoideae</taxon>
        <taxon>Oryzeae</taxon>
        <taxon>Zizaniinae</taxon>
        <taxon>Zizania</taxon>
    </lineage>
</organism>
<feature type="transmembrane region" description="Helical" evidence="22">
    <location>
        <begin position="678"/>
        <end position="698"/>
    </location>
</feature>
<dbReference type="SMART" id="SM00220">
    <property type="entry name" value="S_TKc"/>
    <property type="match status" value="1"/>
</dbReference>
<keyword evidence="7" id="KW-0808">Transferase</keyword>
<evidence type="ECO:0000256" key="12">
    <source>
        <dbReference type="ARBA" id="ARBA00022777"/>
    </source>
</evidence>
<evidence type="ECO:0000256" key="10">
    <source>
        <dbReference type="ARBA" id="ARBA00022737"/>
    </source>
</evidence>
<evidence type="ECO:0000256" key="11">
    <source>
        <dbReference type="ARBA" id="ARBA00022741"/>
    </source>
</evidence>
<evidence type="ECO:0000256" key="1">
    <source>
        <dbReference type="ARBA" id="ARBA00004162"/>
    </source>
</evidence>
<dbReference type="OrthoDB" id="676979at2759"/>
<feature type="transmembrane region" description="Helical" evidence="22">
    <location>
        <begin position="20"/>
        <end position="39"/>
    </location>
</feature>
<dbReference type="Proteomes" id="UP000729402">
    <property type="component" value="Unassembled WGS sequence"/>
</dbReference>